<evidence type="ECO:0000313" key="3">
    <source>
        <dbReference type="EMBL" id="CAB4168377.1"/>
    </source>
</evidence>
<proteinExistence type="predicted"/>
<dbReference type="EMBL" id="LR797356">
    <property type="protein sequence ID" value="CAB4205346.1"/>
    <property type="molecule type" value="Genomic_DNA"/>
</dbReference>
<dbReference type="EMBL" id="LR797234">
    <property type="protein sequence ID" value="CAB4195453.1"/>
    <property type="molecule type" value="Genomic_DNA"/>
</dbReference>
<reference evidence="2" key="1">
    <citation type="submission" date="2020-04" db="EMBL/GenBank/DDBJ databases">
        <authorList>
            <person name="Chiriac C."/>
            <person name="Salcher M."/>
            <person name="Ghai R."/>
            <person name="Kavagutti S V."/>
        </authorList>
    </citation>
    <scope>NUCLEOTIDE SEQUENCE</scope>
</reference>
<evidence type="ECO:0000313" key="1">
    <source>
        <dbReference type="EMBL" id="CAB4155732.1"/>
    </source>
</evidence>
<evidence type="ECO:0000313" key="6">
    <source>
        <dbReference type="EMBL" id="CAB4205346.1"/>
    </source>
</evidence>
<gene>
    <name evidence="4" type="ORF">UFOVP1058_67</name>
    <name evidence="5" type="ORF">UFOVP1289_22</name>
    <name evidence="6" type="ORF">UFOVP1410_64</name>
    <name evidence="8" type="ORF">UFOVP1514_37</name>
    <name evidence="7" type="ORF">UFOVP1642_49</name>
    <name evidence="1" type="ORF">UFOVP656_13</name>
    <name evidence="2" type="ORF">UFOVP857_35</name>
    <name evidence="3" type="ORF">UFOVP879_11</name>
</gene>
<evidence type="ECO:0000313" key="4">
    <source>
        <dbReference type="EMBL" id="CAB4181813.1"/>
    </source>
</evidence>
<dbReference type="EMBL" id="LR798362">
    <property type="protein sequence ID" value="CAB5226789.1"/>
    <property type="molecule type" value="Genomic_DNA"/>
</dbReference>
<evidence type="ECO:0000313" key="5">
    <source>
        <dbReference type="EMBL" id="CAB4195453.1"/>
    </source>
</evidence>
<evidence type="ECO:0000313" key="7">
    <source>
        <dbReference type="EMBL" id="CAB4221742.1"/>
    </source>
</evidence>
<dbReference type="EMBL" id="LR796827">
    <property type="protein sequence ID" value="CAB4168377.1"/>
    <property type="molecule type" value="Genomic_DNA"/>
</dbReference>
<dbReference type="EMBL" id="LR797506">
    <property type="protein sequence ID" value="CAB4221742.1"/>
    <property type="molecule type" value="Genomic_DNA"/>
</dbReference>
<evidence type="ECO:0000313" key="2">
    <source>
        <dbReference type="EMBL" id="CAB4167638.1"/>
    </source>
</evidence>
<dbReference type="EMBL" id="LR797024">
    <property type="protein sequence ID" value="CAB4181813.1"/>
    <property type="molecule type" value="Genomic_DNA"/>
</dbReference>
<sequence length="58" mass="6671">MRKRGKGKAPSKLHVTLRIPADALEFYKQFQRVGLPYTEVMRNVLVAFYDNSKAEDGE</sequence>
<dbReference type="EMBL" id="LR796643">
    <property type="protein sequence ID" value="CAB4155732.1"/>
    <property type="molecule type" value="Genomic_DNA"/>
</dbReference>
<dbReference type="EMBL" id="LR796804">
    <property type="protein sequence ID" value="CAB4167638.1"/>
    <property type="molecule type" value="Genomic_DNA"/>
</dbReference>
<accession>A0A6J5PEE4</accession>
<name>A0A6J5PEE4_9CAUD</name>
<organism evidence="2">
    <name type="scientific">uncultured Caudovirales phage</name>
    <dbReference type="NCBI Taxonomy" id="2100421"/>
    <lineage>
        <taxon>Viruses</taxon>
        <taxon>Duplodnaviria</taxon>
        <taxon>Heunggongvirae</taxon>
        <taxon>Uroviricota</taxon>
        <taxon>Caudoviricetes</taxon>
        <taxon>Peduoviridae</taxon>
        <taxon>Maltschvirus</taxon>
        <taxon>Maltschvirus maltsch</taxon>
    </lineage>
</organism>
<protein>
    <submittedName>
        <fullName evidence="2">Uncharacterized protein</fullName>
    </submittedName>
</protein>
<evidence type="ECO:0000313" key="8">
    <source>
        <dbReference type="EMBL" id="CAB5226789.1"/>
    </source>
</evidence>